<organism evidence="2 3">
    <name type="scientific">Marinospirillum celere</name>
    <dbReference type="NCBI Taxonomy" id="1122252"/>
    <lineage>
        <taxon>Bacteria</taxon>
        <taxon>Pseudomonadati</taxon>
        <taxon>Pseudomonadota</taxon>
        <taxon>Gammaproteobacteria</taxon>
        <taxon>Oceanospirillales</taxon>
        <taxon>Oceanospirillaceae</taxon>
        <taxon>Marinospirillum</taxon>
    </lineage>
</organism>
<feature type="chain" id="PRO_5011469494" evidence="1">
    <location>
        <begin position="30"/>
        <end position="449"/>
    </location>
</feature>
<dbReference type="Gene3D" id="1.25.40.10">
    <property type="entry name" value="Tetratricopeptide repeat domain"/>
    <property type="match status" value="1"/>
</dbReference>
<dbReference type="SUPFAM" id="SSF48452">
    <property type="entry name" value="TPR-like"/>
    <property type="match status" value="1"/>
</dbReference>
<keyword evidence="3" id="KW-1185">Reference proteome</keyword>
<keyword evidence="1" id="KW-0732">Signal</keyword>
<evidence type="ECO:0000313" key="2">
    <source>
        <dbReference type="EMBL" id="SFC05576.1"/>
    </source>
</evidence>
<dbReference type="InterPro" id="IPR011990">
    <property type="entry name" value="TPR-like_helical_dom_sf"/>
</dbReference>
<reference evidence="2 3" key="1">
    <citation type="submission" date="2016-10" db="EMBL/GenBank/DDBJ databases">
        <authorList>
            <person name="de Groot N.N."/>
        </authorList>
    </citation>
    <scope>NUCLEOTIDE SEQUENCE [LARGE SCALE GENOMIC DNA]</scope>
    <source>
        <strain evidence="2 3">DSM 18438</strain>
    </source>
</reference>
<sequence length="449" mass="51057">MPRVHFGVRVVGKKIKTGLLTLLILGASAAVTAENLPDINELRDLYTSNQRAQVYELMKPLEAEFAGQAAYDRLFAQAALSQSRPDEATWALERLVLVEPRSLSAKYLLAEAYFQLERYSSAQRQLDIIKERQPTESMSNRVARLEQRIQQRTQPTHLKLTTRVELALGYDSNVTSSPGTPLDAVPEGYEEDDSVFSILTLRQRLTYTPIDSISLFAGYRFRDTRPYSESEFIRQNLALNFGAAYRADRWRVSLEPTYAKGWKDGEGEFDEKRLAVNGRYTLDNNSQVLGFLSRSQIEYDQTPANDGDFNLIGGGWAGHPLGAQLPLLLVATGNYLFTDQPDSPVGEFSGFGTSVNASYRLNAQQNYFVRFSSSFRSYDCDGHPVTSCDSQREDLQLRYSLGAQFRFASSWRVEPRLTYIDQQSNSDPYEYQRLITQVSLRYDFDTWTR</sequence>
<accession>A0A1I1G2L3</accession>
<evidence type="ECO:0000256" key="1">
    <source>
        <dbReference type="SAM" id="SignalP"/>
    </source>
</evidence>
<dbReference type="AlphaFoldDB" id="A0A1I1G2L3"/>
<dbReference type="Proteomes" id="UP000199058">
    <property type="component" value="Unassembled WGS sequence"/>
</dbReference>
<dbReference type="OrthoDB" id="6116449at2"/>
<proteinExistence type="predicted"/>
<name>A0A1I1G2L3_9GAMM</name>
<protein>
    <submittedName>
        <fullName evidence="2">Tetratricopeptide repeat-containing protein</fullName>
    </submittedName>
</protein>
<dbReference type="STRING" id="1122252.SAMN05660443_1351"/>
<gene>
    <name evidence="2" type="ORF">SAMN05660443_1351</name>
</gene>
<dbReference type="EMBL" id="FOLH01000002">
    <property type="protein sequence ID" value="SFC05576.1"/>
    <property type="molecule type" value="Genomic_DNA"/>
</dbReference>
<evidence type="ECO:0000313" key="3">
    <source>
        <dbReference type="Proteomes" id="UP000199058"/>
    </source>
</evidence>
<feature type="signal peptide" evidence="1">
    <location>
        <begin position="1"/>
        <end position="29"/>
    </location>
</feature>
<dbReference type="Pfam" id="PF14559">
    <property type="entry name" value="TPR_19"/>
    <property type="match status" value="1"/>
</dbReference>